<evidence type="ECO:0000313" key="2">
    <source>
        <dbReference type="EMBL" id="CZR52244.1"/>
    </source>
</evidence>
<reference evidence="2 3" key="1">
    <citation type="submission" date="2016-03" db="EMBL/GenBank/DDBJ databases">
        <authorList>
            <person name="Ploux O."/>
        </authorList>
    </citation>
    <scope>NUCLEOTIDE SEQUENCE [LARGE SCALE GENOMIC DNA]</scope>
    <source>
        <strain evidence="2 3">UAMH 11012</strain>
    </source>
</reference>
<proteinExistence type="predicted"/>
<dbReference type="Proteomes" id="UP000184330">
    <property type="component" value="Unassembled WGS sequence"/>
</dbReference>
<evidence type="ECO:0000256" key="1">
    <source>
        <dbReference type="SAM" id="MobiDB-lite"/>
    </source>
</evidence>
<feature type="compositionally biased region" description="Acidic residues" evidence="1">
    <location>
        <begin position="143"/>
        <end position="157"/>
    </location>
</feature>
<dbReference type="AlphaFoldDB" id="A0A1L7WHJ7"/>
<accession>A0A1L7WHJ7</accession>
<feature type="compositionally biased region" description="Basic and acidic residues" evidence="1">
    <location>
        <begin position="162"/>
        <end position="186"/>
    </location>
</feature>
<feature type="region of interest" description="Disordered" evidence="1">
    <location>
        <begin position="125"/>
        <end position="191"/>
    </location>
</feature>
<dbReference type="EMBL" id="FJOG01000002">
    <property type="protein sequence ID" value="CZR52244.1"/>
    <property type="molecule type" value="Genomic_DNA"/>
</dbReference>
<organism evidence="2 3">
    <name type="scientific">Phialocephala subalpina</name>
    <dbReference type="NCBI Taxonomy" id="576137"/>
    <lineage>
        <taxon>Eukaryota</taxon>
        <taxon>Fungi</taxon>
        <taxon>Dikarya</taxon>
        <taxon>Ascomycota</taxon>
        <taxon>Pezizomycotina</taxon>
        <taxon>Leotiomycetes</taxon>
        <taxon>Helotiales</taxon>
        <taxon>Mollisiaceae</taxon>
        <taxon>Phialocephala</taxon>
        <taxon>Phialocephala fortinii species complex</taxon>
    </lineage>
</organism>
<name>A0A1L7WHJ7_9HELO</name>
<keyword evidence="3" id="KW-1185">Reference proteome</keyword>
<dbReference type="OrthoDB" id="3938867at2759"/>
<evidence type="ECO:0000313" key="3">
    <source>
        <dbReference type="Proteomes" id="UP000184330"/>
    </source>
</evidence>
<sequence length="201" mass="22492">MGTRGLLGLIIAAQRHGMYNHFDSYPDGLGKDIMKFIFSLKPEEWDKMVLLLNDIEVLEWVDESSKPSPELQEKYTTLGFCDTGVNRQSPDDWYCLLRNVQGAKALPEILNGNLKHMIQSGLSESESDEYLKKMQKKGRWGEEVPDSGDEEEEEEPDLSSGLEDKEKSGGEQKEDELALESGHEDTDQVVNDGVAALAIGK</sequence>
<protein>
    <submittedName>
        <fullName evidence="2">Uncharacterized protein</fullName>
    </submittedName>
</protein>
<gene>
    <name evidence="2" type="ORF">PAC_02121</name>
</gene>